<sequence length="290" mass="33534">MKIYLTTCNFFSQLSPHTFLKISPNSNPLFTDEEVISIYIFGILNGLKNVKSIFKFIKNFLFEWFPHLPFYEGFLFRLNSLNLVFPELVKFLLKYDKFKNAFNSLENITLVDSQPIMLTKNSRAYKCKTANDISSVGYCSSKETYYYGLKLHLIATYRNQKLSAPKLVKVTQASTHDLTAIKQDLLTQKNTKILADKAYIDKKTKRNLGFIGSEVHTPIKLLKSKKELSHDEEVYSKIVSSFRQSIEILFNWLIETSGIQIASKVRSTKGLIVHVFGRFSACLFKYMFIF</sequence>
<evidence type="ECO:0000313" key="3">
    <source>
        <dbReference type="Proteomes" id="UP000442694"/>
    </source>
</evidence>
<dbReference type="InterPro" id="IPR025668">
    <property type="entry name" value="Tnp_DDE_dom"/>
</dbReference>
<dbReference type="Proteomes" id="UP000442694">
    <property type="component" value="Unassembled WGS sequence"/>
</dbReference>
<evidence type="ECO:0000313" key="2">
    <source>
        <dbReference type="EMBL" id="KAB8032273.1"/>
    </source>
</evidence>
<accession>A0A833N579</accession>
<protein>
    <submittedName>
        <fullName evidence="2">IS982 family transposase</fullName>
    </submittedName>
</protein>
<gene>
    <name evidence="2" type="ORF">GCL57_06385</name>
</gene>
<dbReference type="Pfam" id="PF13612">
    <property type="entry name" value="DDE_Tnp_1_3"/>
    <property type="match status" value="1"/>
</dbReference>
<comment type="caution">
    <text evidence="2">The sequence shown here is derived from an EMBL/GenBank/DDBJ whole genome shotgun (WGS) entry which is preliminary data.</text>
</comment>
<reference evidence="2 3" key="1">
    <citation type="submission" date="2019-10" db="EMBL/GenBank/DDBJ databases">
        <title>New genus of Silvanigrellaceae.</title>
        <authorList>
            <person name="Pitt A."/>
            <person name="Hahn M.W."/>
        </authorList>
    </citation>
    <scope>NUCLEOTIDE SEQUENCE [LARGE SCALE GENOMIC DNA]</scope>
    <source>
        <strain evidence="2 3">33A1-SZDP</strain>
    </source>
</reference>
<name>A0A833N579_9BACT</name>
<proteinExistence type="predicted"/>
<dbReference type="AlphaFoldDB" id="A0A833N579"/>
<feature type="domain" description="Transposase DDE" evidence="1">
    <location>
        <begin position="105"/>
        <end position="259"/>
    </location>
</feature>
<keyword evidence="3" id="KW-1185">Reference proteome</keyword>
<organism evidence="2 3">
    <name type="scientific">Fluviispira multicolorata</name>
    <dbReference type="NCBI Taxonomy" id="2654512"/>
    <lineage>
        <taxon>Bacteria</taxon>
        <taxon>Pseudomonadati</taxon>
        <taxon>Bdellovibrionota</taxon>
        <taxon>Oligoflexia</taxon>
        <taxon>Silvanigrellales</taxon>
        <taxon>Silvanigrellaceae</taxon>
        <taxon>Fluviispira</taxon>
    </lineage>
</organism>
<dbReference type="NCBIfam" id="NF033520">
    <property type="entry name" value="transpos_IS982"/>
    <property type="match status" value="1"/>
</dbReference>
<evidence type="ECO:0000259" key="1">
    <source>
        <dbReference type="Pfam" id="PF13612"/>
    </source>
</evidence>
<dbReference type="EMBL" id="WFLN01000005">
    <property type="protein sequence ID" value="KAB8032273.1"/>
    <property type="molecule type" value="Genomic_DNA"/>
</dbReference>